<dbReference type="AlphaFoldDB" id="A0A0G0LJF0"/>
<gene>
    <name evidence="1" type="ORF">UT17_C0017G0010</name>
</gene>
<comment type="caution">
    <text evidence="1">The sequence shown here is derived from an EMBL/GenBank/DDBJ whole genome shotgun (WGS) entry which is preliminary data.</text>
</comment>
<evidence type="ECO:0000313" key="2">
    <source>
        <dbReference type="Proteomes" id="UP000034774"/>
    </source>
</evidence>
<accession>A0A0G0LJF0</accession>
<dbReference type="STRING" id="1618572.UT17_C0017G0010"/>
<sequence>MRTLGKDIAWNKINGKFCHVFSFTHHASVRNREIESTGVSIPYATLTLECEEVSEHIECPIIHKLDFVHLWKIFKERGGREDEEVLVSRYKYITVLGKLFSPFLPKIHIWIYKKGSYNNFTSKSWQEKTHAEELAMAARPIVEVNPFPDNRFLQ</sequence>
<name>A0A0G0LJF0_9BACT</name>
<dbReference type="Proteomes" id="UP000034774">
    <property type="component" value="Unassembled WGS sequence"/>
</dbReference>
<organism evidence="1 2">
    <name type="scientific">Candidatus Woesebacteria bacterium GW2011_GWB1_39_10</name>
    <dbReference type="NCBI Taxonomy" id="1618572"/>
    <lineage>
        <taxon>Bacteria</taxon>
        <taxon>Candidatus Woeseibacteriota</taxon>
    </lineage>
</organism>
<protein>
    <submittedName>
        <fullName evidence="1">Uncharacterized protein</fullName>
    </submittedName>
</protein>
<reference evidence="1 2" key="1">
    <citation type="journal article" date="2015" name="Nature">
        <title>rRNA introns, odd ribosomes, and small enigmatic genomes across a large radiation of phyla.</title>
        <authorList>
            <person name="Brown C.T."/>
            <person name="Hug L.A."/>
            <person name="Thomas B.C."/>
            <person name="Sharon I."/>
            <person name="Castelle C.J."/>
            <person name="Singh A."/>
            <person name="Wilkins M.J."/>
            <person name="Williams K.H."/>
            <person name="Banfield J.F."/>
        </authorList>
    </citation>
    <scope>NUCLEOTIDE SEQUENCE [LARGE SCALE GENOMIC DNA]</scope>
</reference>
<proteinExistence type="predicted"/>
<evidence type="ECO:0000313" key="1">
    <source>
        <dbReference type="EMBL" id="KKQ91137.1"/>
    </source>
</evidence>
<dbReference type="EMBL" id="LBVU01000017">
    <property type="protein sequence ID" value="KKQ91137.1"/>
    <property type="molecule type" value="Genomic_DNA"/>
</dbReference>